<organism evidence="2 3">
    <name type="scientific">Paenibacillus ginsengarvi</name>
    <dbReference type="NCBI Taxonomy" id="400777"/>
    <lineage>
        <taxon>Bacteria</taxon>
        <taxon>Bacillati</taxon>
        <taxon>Bacillota</taxon>
        <taxon>Bacilli</taxon>
        <taxon>Bacillales</taxon>
        <taxon>Paenibacillaceae</taxon>
        <taxon>Paenibacillus</taxon>
    </lineage>
</organism>
<dbReference type="EMBL" id="RBAH01000009">
    <property type="protein sequence ID" value="RKN84220.1"/>
    <property type="molecule type" value="Genomic_DNA"/>
</dbReference>
<dbReference type="AlphaFoldDB" id="A0A3B0CG92"/>
<protein>
    <submittedName>
        <fullName evidence="2">Uncharacterized protein</fullName>
    </submittedName>
</protein>
<dbReference type="Proteomes" id="UP000282311">
    <property type="component" value="Unassembled WGS sequence"/>
</dbReference>
<evidence type="ECO:0000256" key="1">
    <source>
        <dbReference type="SAM" id="MobiDB-lite"/>
    </source>
</evidence>
<name>A0A3B0CG92_9BACL</name>
<dbReference type="OrthoDB" id="2624098at2"/>
<sequence>MNEQIKRVAAERAAAQEFAVRRDWSEDIERLETRLRELRKAAMTGPSPGGSGKRSDEPAATPSTGRSMLESLAYAQTVQIRQERPKRAGRKSWRPEVFEPTLGDDPLPDSGLMPKPYRGKA</sequence>
<evidence type="ECO:0000313" key="2">
    <source>
        <dbReference type="EMBL" id="RKN84220.1"/>
    </source>
</evidence>
<accession>A0A3B0CG92</accession>
<gene>
    <name evidence="2" type="ORF">D7M11_14545</name>
</gene>
<feature type="region of interest" description="Disordered" evidence="1">
    <location>
        <begin position="37"/>
        <end position="121"/>
    </location>
</feature>
<proteinExistence type="predicted"/>
<reference evidence="2 3" key="1">
    <citation type="journal article" date="2007" name="Int. J. Syst. Evol. Microbiol.">
        <title>Paenibacillus ginsengarvi sp. nov., isolated from soil from ginseng cultivation.</title>
        <authorList>
            <person name="Yoon M.H."/>
            <person name="Ten L.N."/>
            <person name="Im W.T."/>
        </authorList>
    </citation>
    <scope>NUCLEOTIDE SEQUENCE [LARGE SCALE GENOMIC DNA]</scope>
    <source>
        <strain evidence="2 3">KCTC 13059</strain>
    </source>
</reference>
<keyword evidence="3" id="KW-1185">Reference proteome</keyword>
<evidence type="ECO:0000313" key="3">
    <source>
        <dbReference type="Proteomes" id="UP000282311"/>
    </source>
</evidence>
<comment type="caution">
    <text evidence="2">The sequence shown here is derived from an EMBL/GenBank/DDBJ whole genome shotgun (WGS) entry which is preliminary data.</text>
</comment>